<evidence type="ECO:0000313" key="3">
    <source>
        <dbReference type="Proteomes" id="UP000295164"/>
    </source>
</evidence>
<dbReference type="EMBL" id="SKFH01000001">
    <property type="protein sequence ID" value="TCZ74777.1"/>
    <property type="molecule type" value="Genomic_DNA"/>
</dbReference>
<dbReference type="RefSeq" id="WP_131850133.1">
    <property type="nucleotide sequence ID" value="NZ_SKFH01000001.1"/>
</dbReference>
<keyword evidence="3" id="KW-1185">Reference proteome</keyword>
<feature type="transmembrane region" description="Helical" evidence="1">
    <location>
        <begin position="208"/>
        <end position="226"/>
    </location>
</feature>
<dbReference type="Proteomes" id="UP000295164">
    <property type="component" value="Unassembled WGS sequence"/>
</dbReference>
<protein>
    <recommendedName>
        <fullName evidence="4">Cbb3-type cytochrome c oxidase subunit I</fullName>
    </recommendedName>
</protein>
<feature type="transmembrane region" description="Helical" evidence="1">
    <location>
        <begin position="135"/>
        <end position="158"/>
    </location>
</feature>
<feature type="transmembrane region" description="Helical" evidence="1">
    <location>
        <begin position="74"/>
        <end position="95"/>
    </location>
</feature>
<comment type="caution">
    <text evidence="2">The sequence shown here is derived from an EMBL/GenBank/DDBJ whole genome shotgun (WGS) entry which is preliminary data.</text>
</comment>
<feature type="transmembrane region" description="Helical" evidence="1">
    <location>
        <begin position="271"/>
        <end position="291"/>
    </location>
</feature>
<keyword evidence="1" id="KW-0472">Membrane</keyword>
<organism evidence="2 3">
    <name type="scientific">Flaviaesturariibacter aridisoli</name>
    <dbReference type="NCBI Taxonomy" id="2545761"/>
    <lineage>
        <taxon>Bacteria</taxon>
        <taxon>Pseudomonadati</taxon>
        <taxon>Bacteroidota</taxon>
        <taxon>Chitinophagia</taxon>
        <taxon>Chitinophagales</taxon>
        <taxon>Chitinophagaceae</taxon>
        <taxon>Flaviaestuariibacter</taxon>
    </lineage>
</organism>
<sequence length="400" mass="44282">MHSKHLYFRLGLLNLVLVALFGFLMRLKIVFELPMIDYRNLLSAHSHFAFGGWVGFMLLSFFTVYLLPAENRRWFGYLLLLINGSALGMALTFPWEGYGAASLFFSSAFILLTTVYAIAFLRTSLRTIEKTTRMLIYWALLAMILSTVGPGLLAWMMSGASANPYLHRSAIYWFLHFQYNGFFTLGIFAHYRSSLAGAPAVSPWTGRFSRLLCAALLPSLFLSLLWLNRPFFYVLGAAGVLLLLAALYAFVRMWQQSGHLSSHRTLLGRRLLRLSFLSLGLKLLLQAGTIIPGLGNAVFGDRPVIIGFLHLVFLGFVSFYLLAHLAEEGYFTKTRGGSIPVYVFAAGIFANEGLLMLQGLGVLLGTNSSLFSWALLGAAGLLLSGALLMALSAWRRPTGA</sequence>
<feature type="transmembrane region" description="Helical" evidence="1">
    <location>
        <begin position="101"/>
        <end position="123"/>
    </location>
</feature>
<feature type="transmembrane region" description="Helical" evidence="1">
    <location>
        <begin position="303"/>
        <end position="322"/>
    </location>
</feature>
<feature type="transmembrane region" description="Helical" evidence="1">
    <location>
        <begin position="7"/>
        <end position="27"/>
    </location>
</feature>
<feature type="transmembrane region" description="Helical" evidence="1">
    <location>
        <begin position="370"/>
        <end position="394"/>
    </location>
</feature>
<feature type="transmembrane region" description="Helical" evidence="1">
    <location>
        <begin position="47"/>
        <end position="67"/>
    </location>
</feature>
<dbReference type="AlphaFoldDB" id="A0A4R4E6U1"/>
<evidence type="ECO:0008006" key="4">
    <source>
        <dbReference type="Google" id="ProtNLM"/>
    </source>
</evidence>
<accession>A0A4R4E6U1</accession>
<proteinExistence type="predicted"/>
<reference evidence="2 3" key="1">
    <citation type="submission" date="2019-03" db="EMBL/GenBank/DDBJ databases">
        <authorList>
            <person name="Kim M.K.M."/>
        </authorList>
    </citation>
    <scope>NUCLEOTIDE SEQUENCE [LARGE SCALE GENOMIC DNA]</scope>
    <source>
        <strain evidence="2 3">17J68-15</strain>
    </source>
</reference>
<evidence type="ECO:0000313" key="2">
    <source>
        <dbReference type="EMBL" id="TCZ74777.1"/>
    </source>
</evidence>
<keyword evidence="1" id="KW-0812">Transmembrane</keyword>
<keyword evidence="1" id="KW-1133">Transmembrane helix</keyword>
<gene>
    <name evidence="2" type="ORF">E0486_00290</name>
</gene>
<evidence type="ECO:0000256" key="1">
    <source>
        <dbReference type="SAM" id="Phobius"/>
    </source>
</evidence>
<feature type="transmembrane region" description="Helical" evidence="1">
    <location>
        <begin position="170"/>
        <end position="188"/>
    </location>
</feature>
<feature type="transmembrane region" description="Helical" evidence="1">
    <location>
        <begin position="342"/>
        <end position="364"/>
    </location>
</feature>
<dbReference type="OrthoDB" id="2827525at2"/>
<name>A0A4R4E6U1_9BACT</name>
<feature type="transmembrane region" description="Helical" evidence="1">
    <location>
        <begin position="232"/>
        <end position="251"/>
    </location>
</feature>